<evidence type="ECO:0000313" key="2">
    <source>
        <dbReference type="Proteomes" id="UP000789901"/>
    </source>
</evidence>
<proteinExistence type="predicted"/>
<comment type="caution">
    <text evidence="1">The sequence shown here is derived from an EMBL/GenBank/DDBJ whole genome shotgun (WGS) entry which is preliminary data.</text>
</comment>
<dbReference type="EMBL" id="CAJVQB010029560">
    <property type="protein sequence ID" value="CAG8814228.1"/>
    <property type="molecule type" value="Genomic_DNA"/>
</dbReference>
<sequence>WKLLVSKPVDADAENYYIIDLTRWVCSCIRLVYSNFERNTDYPFLTLKSSSNNLQNQHFNEQPFNEQLHNEQPLNERSLNEQPLNINNKLLIQANIKNDLIITDENDENFDSDLHQQCKSKIVILECLVKHLNDELLANNLQHVKNVVDNMKRMFTIIDDIESSQCKRQRSNTWSQLKPWMLFLQ</sequence>
<reference evidence="1 2" key="1">
    <citation type="submission" date="2021-06" db="EMBL/GenBank/DDBJ databases">
        <authorList>
            <person name="Kallberg Y."/>
            <person name="Tangrot J."/>
            <person name="Rosling A."/>
        </authorList>
    </citation>
    <scope>NUCLEOTIDE SEQUENCE [LARGE SCALE GENOMIC DNA]</scope>
    <source>
        <strain evidence="1 2">120-4 pot B 10/14</strain>
    </source>
</reference>
<organism evidence="1 2">
    <name type="scientific">Gigaspora margarita</name>
    <dbReference type="NCBI Taxonomy" id="4874"/>
    <lineage>
        <taxon>Eukaryota</taxon>
        <taxon>Fungi</taxon>
        <taxon>Fungi incertae sedis</taxon>
        <taxon>Mucoromycota</taxon>
        <taxon>Glomeromycotina</taxon>
        <taxon>Glomeromycetes</taxon>
        <taxon>Diversisporales</taxon>
        <taxon>Gigasporaceae</taxon>
        <taxon>Gigaspora</taxon>
    </lineage>
</organism>
<gene>
    <name evidence="1" type="ORF">GMARGA_LOCUS25992</name>
</gene>
<accession>A0ABN7W3J0</accession>
<evidence type="ECO:0000313" key="1">
    <source>
        <dbReference type="EMBL" id="CAG8814228.1"/>
    </source>
</evidence>
<feature type="non-terminal residue" evidence="1">
    <location>
        <position position="1"/>
    </location>
</feature>
<name>A0ABN7W3J0_GIGMA</name>
<dbReference type="Proteomes" id="UP000789901">
    <property type="component" value="Unassembled WGS sequence"/>
</dbReference>
<keyword evidence="2" id="KW-1185">Reference proteome</keyword>
<protein>
    <submittedName>
        <fullName evidence="1">22466_t:CDS:1</fullName>
    </submittedName>
</protein>